<gene>
    <name evidence="1" type="ORF">ACFO6W_24105</name>
</gene>
<dbReference type="Proteomes" id="UP001596023">
    <property type="component" value="Unassembled WGS sequence"/>
</dbReference>
<keyword evidence="2" id="KW-1185">Reference proteome</keyword>
<dbReference type="EMBL" id="JBHSGN010000156">
    <property type="protein sequence ID" value="MFC4676771.1"/>
    <property type="molecule type" value="Genomic_DNA"/>
</dbReference>
<evidence type="ECO:0000313" key="1">
    <source>
        <dbReference type="EMBL" id="MFC4676771.1"/>
    </source>
</evidence>
<comment type="caution">
    <text evidence="1">The sequence shown here is derived from an EMBL/GenBank/DDBJ whole genome shotgun (WGS) entry which is preliminary data.</text>
</comment>
<accession>A0ABV9L4Q2</accession>
<proteinExistence type="predicted"/>
<sequence length="438" mass="50367">MKTLKYFCFIILSSLFIQSCEVENLENDNTPRLDFTSNNYVLAVEEASNSDITRFFTFEMNQVKNNTEPYELLSEESLFTNSDPSTSAGHQSIGKYFFAMAKDKKGMSSTPGIYRLSLNMSNRVFINESLNLRKNNLFPSRKLCIVDRNLGFYYNEGLSPQSIYMFNPYTMNTTGSIDLKDAIMNFRPDAKWLDESGNNMVRTGSLVLDEKEGKLYVSVVFLETVGFNIIADNETNFYLAIIDIETKQVEKIINYPNTRTVGFFVSENNPTTKTESGDMYLCSWGWNQFGTPTESKIFRIERGETDFDKTWEFNVDKYFGKGRIAQSIISYNNRIYLHISTIKYTFSDSDSEGSKIEMEYYELNPQDMSIRKLDIPASNPSARMNVFSIADDKLYICVPNSSTDKINGIYSINRDGTIAKEILLQNKYRPVRLYKLTN</sequence>
<evidence type="ECO:0000313" key="2">
    <source>
        <dbReference type="Proteomes" id="UP001596023"/>
    </source>
</evidence>
<organism evidence="1 2">
    <name type="scientific">Dysgonomonas termitidis</name>
    <dbReference type="NCBI Taxonomy" id="1516126"/>
    <lineage>
        <taxon>Bacteria</taxon>
        <taxon>Pseudomonadati</taxon>
        <taxon>Bacteroidota</taxon>
        <taxon>Bacteroidia</taxon>
        <taxon>Bacteroidales</taxon>
        <taxon>Dysgonomonadaceae</taxon>
        <taxon>Dysgonomonas</taxon>
    </lineage>
</organism>
<reference evidence="2" key="1">
    <citation type="journal article" date="2019" name="Int. J. Syst. Evol. Microbiol.">
        <title>The Global Catalogue of Microorganisms (GCM) 10K type strain sequencing project: providing services to taxonomists for standard genome sequencing and annotation.</title>
        <authorList>
            <consortium name="The Broad Institute Genomics Platform"/>
            <consortium name="The Broad Institute Genome Sequencing Center for Infectious Disease"/>
            <person name="Wu L."/>
            <person name="Ma J."/>
        </authorList>
    </citation>
    <scope>NUCLEOTIDE SEQUENCE [LARGE SCALE GENOMIC DNA]</scope>
    <source>
        <strain evidence="2">CCUG 66188</strain>
    </source>
</reference>
<dbReference type="PROSITE" id="PS51257">
    <property type="entry name" value="PROKAR_LIPOPROTEIN"/>
    <property type="match status" value="1"/>
</dbReference>
<name>A0ABV9L4Q2_9BACT</name>
<evidence type="ECO:0008006" key="3">
    <source>
        <dbReference type="Google" id="ProtNLM"/>
    </source>
</evidence>
<dbReference type="RefSeq" id="WP_380001325.1">
    <property type="nucleotide sequence ID" value="NZ_JBHSGN010000156.1"/>
</dbReference>
<protein>
    <recommendedName>
        <fullName evidence="3">DUF4374 domain-containing protein</fullName>
    </recommendedName>
</protein>